<reference evidence="9" key="1">
    <citation type="journal article" date="2019" name="Int. J. Syst. Evol. Microbiol.">
        <title>The Global Catalogue of Microorganisms (GCM) 10K type strain sequencing project: providing services to taxonomists for standard genome sequencing and annotation.</title>
        <authorList>
            <consortium name="The Broad Institute Genomics Platform"/>
            <consortium name="The Broad Institute Genome Sequencing Center for Infectious Disease"/>
            <person name="Wu L."/>
            <person name="Ma J."/>
        </authorList>
    </citation>
    <scope>NUCLEOTIDE SEQUENCE [LARGE SCALE GENOMIC DNA]</scope>
    <source>
        <strain evidence="9">CCM 7941</strain>
    </source>
</reference>
<dbReference type="EMBL" id="JBHRUV010000003">
    <property type="protein sequence ID" value="MFC3264846.1"/>
    <property type="molecule type" value="Genomic_DNA"/>
</dbReference>
<evidence type="ECO:0000313" key="9">
    <source>
        <dbReference type="Proteomes" id="UP001595536"/>
    </source>
</evidence>
<dbReference type="EC" id="3.1.4.46" evidence="2"/>
<dbReference type="Gene3D" id="3.20.20.190">
    <property type="entry name" value="Phosphatidylinositol (PI) phosphodiesterase"/>
    <property type="match status" value="1"/>
</dbReference>
<sequence length="359" mass="39028">MKRPLVIAHRGASGYLPEHTLAACRLAIDQGADFIEPDLVATSDGVLVVRHEPMLGDTTDVAGRPEFAARRRTLELDGVAVTDWFACDFTFAELRTLRARQAMPWRDQSHNGLHHVPALEEVIALAQRAARKTGRVIGVIPEIKHPSWHAAMGLALEDRLLAALEAAGWRDAAAPVIIQSFETASLRYLRARTGVRLLQLVDGGPLDDDGRMLVSPRNPRPWDWTLAGDRRVWADMLTPEGLREIRGWADCVSPWKRWLVPTRAAGPADGVPAGAGGEGRRVTLPPSGLVRDAHAAGLAVFVWTLRSEPRFLAASYRGDPAAEARDFISLGVDGLFTDFPDVAVRARDGAPAPERGAAS</sequence>
<keyword evidence="4" id="KW-0319">Glycerol metabolism</keyword>
<feature type="domain" description="GP-PDE" evidence="7">
    <location>
        <begin position="4"/>
        <end position="347"/>
    </location>
</feature>
<proteinExistence type="inferred from homology"/>
<keyword evidence="3" id="KW-0732">Signal</keyword>
<keyword evidence="5" id="KW-0378">Hydrolase</keyword>
<comment type="caution">
    <text evidence="8">The sequence shown here is derived from an EMBL/GenBank/DDBJ whole genome shotgun (WGS) entry which is preliminary data.</text>
</comment>
<comment type="catalytic activity">
    <reaction evidence="6">
        <text>a sn-glycero-3-phosphodiester + H2O = an alcohol + sn-glycerol 3-phosphate + H(+)</text>
        <dbReference type="Rhea" id="RHEA:12969"/>
        <dbReference type="ChEBI" id="CHEBI:15377"/>
        <dbReference type="ChEBI" id="CHEBI:15378"/>
        <dbReference type="ChEBI" id="CHEBI:30879"/>
        <dbReference type="ChEBI" id="CHEBI:57597"/>
        <dbReference type="ChEBI" id="CHEBI:83408"/>
        <dbReference type="EC" id="3.1.4.46"/>
    </reaction>
</comment>
<evidence type="ECO:0000256" key="2">
    <source>
        <dbReference type="ARBA" id="ARBA00012247"/>
    </source>
</evidence>
<dbReference type="PANTHER" id="PTHR43620">
    <property type="entry name" value="GLYCEROPHOSPHORYL DIESTER PHOSPHODIESTERASE"/>
    <property type="match status" value="1"/>
</dbReference>
<dbReference type="CDD" id="cd08602">
    <property type="entry name" value="GDPD_ScGlpQ1_like"/>
    <property type="match status" value="1"/>
</dbReference>
<dbReference type="PANTHER" id="PTHR43620:SF7">
    <property type="entry name" value="GLYCEROPHOSPHODIESTER PHOSPHODIESTERASE GDPD5-RELATED"/>
    <property type="match status" value="1"/>
</dbReference>
<dbReference type="InterPro" id="IPR030395">
    <property type="entry name" value="GP_PDE_dom"/>
</dbReference>
<evidence type="ECO:0000256" key="6">
    <source>
        <dbReference type="ARBA" id="ARBA00047512"/>
    </source>
</evidence>
<name>A0ABV7LAN4_9HYPH</name>
<dbReference type="InterPro" id="IPR017946">
    <property type="entry name" value="PLC-like_Pdiesterase_TIM-brl"/>
</dbReference>
<accession>A0ABV7LAN4</accession>
<dbReference type="Pfam" id="PF03009">
    <property type="entry name" value="GDPD"/>
    <property type="match status" value="2"/>
</dbReference>
<comment type="similarity">
    <text evidence="1">Belongs to the glycerophosphoryl diester phosphodiesterase family.</text>
</comment>
<dbReference type="PROSITE" id="PS51704">
    <property type="entry name" value="GP_PDE"/>
    <property type="match status" value="1"/>
</dbReference>
<keyword evidence="9" id="KW-1185">Reference proteome</keyword>
<evidence type="ECO:0000256" key="4">
    <source>
        <dbReference type="ARBA" id="ARBA00022798"/>
    </source>
</evidence>
<gene>
    <name evidence="8" type="ORF">ACFOEX_00535</name>
</gene>
<evidence type="ECO:0000313" key="8">
    <source>
        <dbReference type="EMBL" id="MFC3264846.1"/>
    </source>
</evidence>
<evidence type="ECO:0000256" key="3">
    <source>
        <dbReference type="ARBA" id="ARBA00022729"/>
    </source>
</evidence>
<dbReference type="Proteomes" id="UP001595536">
    <property type="component" value="Unassembled WGS sequence"/>
</dbReference>
<evidence type="ECO:0000256" key="5">
    <source>
        <dbReference type="ARBA" id="ARBA00022801"/>
    </source>
</evidence>
<evidence type="ECO:0000256" key="1">
    <source>
        <dbReference type="ARBA" id="ARBA00007277"/>
    </source>
</evidence>
<evidence type="ECO:0000259" key="7">
    <source>
        <dbReference type="PROSITE" id="PS51704"/>
    </source>
</evidence>
<protein>
    <recommendedName>
        <fullName evidence="2">glycerophosphodiester phosphodiesterase</fullName>
        <ecNumber evidence="2">3.1.4.46</ecNumber>
    </recommendedName>
</protein>
<dbReference type="SUPFAM" id="SSF51695">
    <property type="entry name" value="PLC-like phosphodiesterases"/>
    <property type="match status" value="1"/>
</dbReference>
<organism evidence="8 9">
    <name type="scientific">Camelimonas abortus</name>
    <dbReference type="NCBI Taxonomy" id="1017184"/>
    <lineage>
        <taxon>Bacteria</taxon>
        <taxon>Pseudomonadati</taxon>
        <taxon>Pseudomonadota</taxon>
        <taxon>Alphaproteobacteria</taxon>
        <taxon>Hyphomicrobiales</taxon>
        <taxon>Chelatococcaceae</taxon>
        <taxon>Camelimonas</taxon>
    </lineage>
</organism>
<dbReference type="RefSeq" id="WP_376830601.1">
    <property type="nucleotide sequence ID" value="NZ_JBHLWR010000006.1"/>
</dbReference>